<keyword evidence="1" id="KW-0805">Transcription regulation</keyword>
<dbReference type="InterPro" id="IPR018062">
    <property type="entry name" value="HTH_AraC-typ_CS"/>
</dbReference>
<dbReference type="InterPro" id="IPR009057">
    <property type="entry name" value="Homeodomain-like_sf"/>
</dbReference>
<name>A0ABW2FGP8_9BACL</name>
<dbReference type="PROSITE" id="PS00041">
    <property type="entry name" value="HTH_ARAC_FAMILY_1"/>
    <property type="match status" value="1"/>
</dbReference>
<protein>
    <submittedName>
        <fullName evidence="6">Helix-turn-helix domain-containing protein</fullName>
    </submittedName>
</protein>
<proteinExistence type="predicted"/>
<dbReference type="EMBL" id="JBHTAI010000015">
    <property type="protein sequence ID" value="MFC7151329.1"/>
    <property type="molecule type" value="Genomic_DNA"/>
</dbReference>
<feature type="transmembrane region" description="Helical" evidence="4">
    <location>
        <begin position="308"/>
        <end position="331"/>
    </location>
</feature>
<keyword evidence="4" id="KW-1133">Transmembrane helix</keyword>
<keyword evidence="3" id="KW-0804">Transcription</keyword>
<gene>
    <name evidence="6" type="ORF">ACFQMJ_22560</name>
</gene>
<evidence type="ECO:0000256" key="4">
    <source>
        <dbReference type="SAM" id="Phobius"/>
    </source>
</evidence>
<dbReference type="Gene3D" id="1.10.10.60">
    <property type="entry name" value="Homeodomain-like"/>
    <property type="match status" value="2"/>
</dbReference>
<evidence type="ECO:0000313" key="6">
    <source>
        <dbReference type="EMBL" id="MFC7151329.1"/>
    </source>
</evidence>
<organism evidence="6 7">
    <name type="scientific">Cohnella cellulosilytica</name>
    <dbReference type="NCBI Taxonomy" id="986710"/>
    <lineage>
        <taxon>Bacteria</taxon>
        <taxon>Bacillati</taxon>
        <taxon>Bacillota</taxon>
        <taxon>Bacilli</taxon>
        <taxon>Bacillales</taxon>
        <taxon>Paenibacillaceae</taxon>
        <taxon>Cohnella</taxon>
    </lineage>
</organism>
<evidence type="ECO:0000259" key="5">
    <source>
        <dbReference type="PROSITE" id="PS01124"/>
    </source>
</evidence>
<accession>A0ABW2FGP8</accession>
<dbReference type="SUPFAM" id="SSF46689">
    <property type="entry name" value="Homeodomain-like"/>
    <property type="match status" value="2"/>
</dbReference>
<keyword evidence="7" id="KW-1185">Reference proteome</keyword>
<keyword evidence="4" id="KW-0812">Transmembrane</keyword>
<feature type="transmembrane region" description="Helical" evidence="4">
    <location>
        <begin position="21"/>
        <end position="40"/>
    </location>
</feature>
<dbReference type="PANTHER" id="PTHR43280">
    <property type="entry name" value="ARAC-FAMILY TRANSCRIPTIONAL REGULATOR"/>
    <property type="match status" value="1"/>
</dbReference>
<dbReference type="Gene3D" id="3.30.450.20">
    <property type="entry name" value="PAS domain"/>
    <property type="match status" value="1"/>
</dbReference>
<evidence type="ECO:0000313" key="7">
    <source>
        <dbReference type="Proteomes" id="UP001596378"/>
    </source>
</evidence>
<dbReference type="InterPro" id="IPR018060">
    <property type="entry name" value="HTH_AraC"/>
</dbReference>
<evidence type="ECO:0000256" key="1">
    <source>
        <dbReference type="ARBA" id="ARBA00023015"/>
    </source>
</evidence>
<dbReference type="Pfam" id="PF12833">
    <property type="entry name" value="HTH_18"/>
    <property type="match status" value="1"/>
</dbReference>
<dbReference type="PROSITE" id="PS01124">
    <property type="entry name" value="HTH_ARAC_FAMILY_2"/>
    <property type="match status" value="1"/>
</dbReference>
<comment type="caution">
    <text evidence="6">The sequence shown here is derived from an EMBL/GenBank/DDBJ whole genome shotgun (WGS) entry which is preliminary data.</text>
</comment>
<reference evidence="7" key="1">
    <citation type="journal article" date="2019" name="Int. J. Syst. Evol. Microbiol.">
        <title>The Global Catalogue of Microorganisms (GCM) 10K type strain sequencing project: providing services to taxonomists for standard genome sequencing and annotation.</title>
        <authorList>
            <consortium name="The Broad Institute Genomics Platform"/>
            <consortium name="The Broad Institute Genome Sequencing Center for Infectious Disease"/>
            <person name="Wu L."/>
            <person name="Ma J."/>
        </authorList>
    </citation>
    <scope>NUCLEOTIDE SEQUENCE [LARGE SCALE GENOMIC DNA]</scope>
    <source>
        <strain evidence="7">KCTC 12907</strain>
    </source>
</reference>
<dbReference type="PANTHER" id="PTHR43280:SF2">
    <property type="entry name" value="HTH-TYPE TRANSCRIPTIONAL REGULATOR EXSA"/>
    <property type="match status" value="1"/>
</dbReference>
<dbReference type="SMART" id="SM00342">
    <property type="entry name" value="HTH_ARAC"/>
    <property type="match status" value="1"/>
</dbReference>
<feature type="domain" description="HTH araC/xylS-type" evidence="5">
    <location>
        <begin position="670"/>
        <end position="769"/>
    </location>
</feature>
<dbReference type="Proteomes" id="UP001596378">
    <property type="component" value="Unassembled WGS sequence"/>
</dbReference>
<evidence type="ECO:0000256" key="3">
    <source>
        <dbReference type="ARBA" id="ARBA00023163"/>
    </source>
</evidence>
<keyword evidence="4" id="KW-0472">Membrane</keyword>
<dbReference type="RefSeq" id="WP_378047862.1">
    <property type="nucleotide sequence ID" value="NZ_JBHMDN010000015.1"/>
</dbReference>
<keyword evidence="2" id="KW-0238">DNA-binding</keyword>
<sequence length="771" mass="89722">MKRKRNNRQIRQSYYSKIFRIYFLFLIPIVFISLFSYSYIKRSFISETNSFNNNNLRNIAENIENDIYELERLSYLVIKSMHRDNIENLTIGYETQNPNNIYKLQNTQNLLISLKSAKENLQRVLIHLPKSDRLISDDGVYRVGEYYDIFPNFREADEPFIRHETDSIEYLKVLGTTRIAYDRSDDYADVVPITISYKTFEGIHASVLMNMKEAYLAGVLNNTKMIQGTQTLIMDDTGRLVSHTNHEMLYSNETYEKLVGLTNLEEKEGQAIVVDGKKFMLYGSELSFPRWTVYSLVPQDEFYRQLNFIKVLLIFVNAALLGSGLIAAYFFSNRLYSPIRNFIAILANNETKVDFDEIEFINENMKTLKSAKKELEAKLDNIRPMIKENIVKNIVLYGDASVTEQEVLQLLSEHDIRMDLPFYLLGVCRLYYSRAFGIDFPDEAQKSIRKKMASIIGSFIRSSVSGQAMVIEMEDFRFLIVINSDDARLRERLLAAFDEINELIQADRDYLRLTLSVSEPLPSLLALADVYREIEARIQYAHPDEFLVDENALNRNPALHWPHNFEERLKNVIAYGYEQDIRELVDQALEANLRQSWTPFTFNRVVNVLFYEIEKAMQNCGLSVELGFQYRLDPRLQQYDKEEAKALFVSLLTDMNRLLQSNNPAATKKTLLEEYIEANYANENLDLQVMADTLGFNPNYLSRLFREQTGKTFTDYVVEARIDKAKTLMSETDLSVEEIGRLVGIGNRRTFNRTFKKITGLSPSLYRIMKK</sequence>
<evidence type="ECO:0000256" key="2">
    <source>
        <dbReference type="ARBA" id="ARBA00023125"/>
    </source>
</evidence>